<feature type="chain" id="PRO_5007142973" evidence="5">
    <location>
        <begin position="21"/>
        <end position="236"/>
    </location>
</feature>
<evidence type="ECO:0000256" key="4">
    <source>
        <dbReference type="ARBA" id="ARBA00022807"/>
    </source>
</evidence>
<comment type="similarity">
    <text evidence="1">Belongs to the peptidase C40 family.</text>
</comment>
<evidence type="ECO:0000256" key="5">
    <source>
        <dbReference type="SAM" id="SignalP"/>
    </source>
</evidence>
<dbReference type="RefSeq" id="WP_055424663.1">
    <property type="nucleotide sequence ID" value="NZ_FCOR01000001.1"/>
</dbReference>
<keyword evidence="3" id="KW-0378">Hydrolase</keyword>
<dbReference type="EMBL" id="FCOR01000001">
    <property type="protein sequence ID" value="CVK15439.1"/>
    <property type="molecule type" value="Genomic_DNA"/>
</dbReference>
<dbReference type="STRING" id="1586267.GCA_001418685_00259"/>
<dbReference type="Proteomes" id="UP000182761">
    <property type="component" value="Unassembled WGS sequence"/>
</dbReference>
<feature type="domain" description="NlpC/P60" evidence="6">
    <location>
        <begin position="85"/>
        <end position="212"/>
    </location>
</feature>
<dbReference type="GO" id="GO:0006508">
    <property type="term" value="P:proteolysis"/>
    <property type="evidence" value="ECO:0007669"/>
    <property type="project" value="UniProtKB-KW"/>
</dbReference>
<dbReference type="PROSITE" id="PS51257">
    <property type="entry name" value="PROKAR_LIPOPROTEIN"/>
    <property type="match status" value="1"/>
</dbReference>
<dbReference type="Pfam" id="PF00877">
    <property type="entry name" value="NLPC_P60"/>
    <property type="match status" value="1"/>
</dbReference>
<reference evidence="7 8" key="1">
    <citation type="submission" date="2016-01" db="EMBL/GenBank/DDBJ databases">
        <authorList>
            <person name="McClelland M."/>
            <person name="Jain A."/>
            <person name="Saraogi P."/>
            <person name="Mendelson R."/>
            <person name="Westerman R."/>
            <person name="SanMiguel P."/>
            <person name="Csonka L."/>
        </authorList>
    </citation>
    <scope>NUCLEOTIDE SEQUENCE [LARGE SCALE GENOMIC DNA]</scope>
    <source>
        <strain evidence="7 8">R-53146</strain>
    </source>
</reference>
<dbReference type="InterPro" id="IPR000064">
    <property type="entry name" value="NLP_P60_dom"/>
</dbReference>
<keyword evidence="5" id="KW-0732">Signal</keyword>
<evidence type="ECO:0000313" key="8">
    <source>
        <dbReference type="Proteomes" id="UP000182761"/>
    </source>
</evidence>
<name>A0A110BIA2_9FLAO</name>
<dbReference type="PROSITE" id="PS51935">
    <property type="entry name" value="NLPC_P60"/>
    <property type="match status" value="1"/>
</dbReference>
<dbReference type="GO" id="GO:0008234">
    <property type="term" value="F:cysteine-type peptidase activity"/>
    <property type="evidence" value="ECO:0007669"/>
    <property type="project" value="UniProtKB-KW"/>
</dbReference>
<feature type="signal peptide" evidence="5">
    <location>
        <begin position="1"/>
        <end position="20"/>
    </location>
</feature>
<dbReference type="PANTHER" id="PTHR47053">
    <property type="entry name" value="MUREIN DD-ENDOPEPTIDASE MEPH-RELATED"/>
    <property type="match status" value="1"/>
</dbReference>
<dbReference type="InterPro" id="IPR051202">
    <property type="entry name" value="Peptidase_C40"/>
</dbReference>
<sequence>MKSLVKILSVIIVISTSATSCVSNYIASNNDTYKYPSTNEMLVYHPKSVKICNTSSISDENFSSTLRKDVVLTESNNIYAEKKFSKRVYNLLNEAKTYLGTPYKYGGTTRRGIDCSSFVQHVFAALNISLPRTSIEQSHRGTFVSKHNLKKGDLIFFAHTPKSRISHVGIVESVSPSGEIFFIHASSSKGVTISSLDTAYWSSKFRTGKRILDSDIDLQKLREKAQDSNSLAKASV</sequence>
<keyword evidence="2" id="KW-0645">Protease</keyword>
<protein>
    <submittedName>
        <fullName evidence="7">Lipoprotein Spr</fullName>
    </submittedName>
</protein>
<proteinExistence type="inferred from homology"/>
<gene>
    <name evidence="7" type="ORF">Ga0061079_101257</name>
</gene>
<dbReference type="OrthoDB" id="9807055at2"/>
<dbReference type="SUPFAM" id="SSF54001">
    <property type="entry name" value="Cysteine proteinases"/>
    <property type="match status" value="1"/>
</dbReference>
<keyword evidence="8" id="KW-1185">Reference proteome</keyword>
<keyword evidence="4" id="KW-0788">Thiol protease</keyword>
<evidence type="ECO:0000256" key="2">
    <source>
        <dbReference type="ARBA" id="ARBA00022670"/>
    </source>
</evidence>
<accession>A0A110BIA2</accession>
<evidence type="ECO:0000256" key="1">
    <source>
        <dbReference type="ARBA" id="ARBA00007074"/>
    </source>
</evidence>
<keyword evidence="7" id="KW-0449">Lipoprotein</keyword>
<evidence type="ECO:0000259" key="6">
    <source>
        <dbReference type="PROSITE" id="PS51935"/>
    </source>
</evidence>
<organism evidence="7 8">
    <name type="scientific">Apibacter mensalis</name>
    <dbReference type="NCBI Taxonomy" id="1586267"/>
    <lineage>
        <taxon>Bacteria</taxon>
        <taxon>Pseudomonadati</taxon>
        <taxon>Bacteroidota</taxon>
        <taxon>Flavobacteriia</taxon>
        <taxon>Flavobacteriales</taxon>
        <taxon>Weeksellaceae</taxon>
        <taxon>Apibacter</taxon>
    </lineage>
</organism>
<dbReference type="InterPro" id="IPR038765">
    <property type="entry name" value="Papain-like_cys_pep_sf"/>
</dbReference>
<dbReference type="PANTHER" id="PTHR47053:SF4">
    <property type="entry name" value="ENDOPEPTIDASE LYTE-RELATED"/>
    <property type="match status" value="1"/>
</dbReference>
<dbReference type="Gene3D" id="3.90.1720.10">
    <property type="entry name" value="endopeptidase domain like (from Nostoc punctiforme)"/>
    <property type="match status" value="1"/>
</dbReference>
<dbReference type="AlphaFoldDB" id="A0A110BIA2"/>
<evidence type="ECO:0000256" key="3">
    <source>
        <dbReference type="ARBA" id="ARBA00022801"/>
    </source>
</evidence>
<evidence type="ECO:0000313" key="7">
    <source>
        <dbReference type="EMBL" id="CVK15439.1"/>
    </source>
</evidence>